<organism evidence="4 5">
    <name type="scientific">Longimycelium tulufanense</name>
    <dbReference type="NCBI Taxonomy" id="907463"/>
    <lineage>
        <taxon>Bacteria</taxon>
        <taxon>Bacillati</taxon>
        <taxon>Actinomycetota</taxon>
        <taxon>Actinomycetes</taxon>
        <taxon>Pseudonocardiales</taxon>
        <taxon>Pseudonocardiaceae</taxon>
        <taxon>Longimycelium</taxon>
    </lineage>
</organism>
<dbReference type="PANTHER" id="PTHR38812">
    <property type="entry name" value="MU-LIKE PROPHAGE FLUMU PROTEIN GP42"/>
    <property type="match status" value="1"/>
</dbReference>
<feature type="region of interest" description="Disordered" evidence="1">
    <location>
        <begin position="935"/>
        <end position="958"/>
    </location>
</feature>
<sequence length="977" mass="102454">MASRGYKLATGFVEIKLGDETIFVRATQQAVRRVAADAERVLSSRLSRALNTVSTTITNLGVQASLYLAPLSLAVGDLARKGWDIAKSVDQAVNMYQQFGLSAQEANAFVRRLYQDANAWGVEYNSVLTTSMRLMGIFSGDAQRVAEVMGALANLTGKYHLNQDQANRVFVAFVQMWQKGKVGAEEMTQQMGEVIPAWEILGKATGKTVQDLQNLSQKGQLLSQDVLPKLVNYLNTDPDFAGRAIANANTLQGQLNILHNQMNMVFGGAFLANNEKLLGAFKNLNTALLNLSNSGAIERFLTPLIDGFARLLNWISQLSPTTQMWIAKALLIGAVLGPILLVIGKLIGLFGQVSEKLGKAGAALKSWAFNTDRGVRSSVRFGRAVDSTFRAVNSAGQALIHPITSVRLGLLRLGSGFRTAQTTAYVFASNALDKVRSGVSSAVSALGTLKTAVGVGAISAWDALRSGVIRAGDALRHFGTWAGVTALGALERLKSAAHSTQVALANGLSRACDLAARGVKRLGSAAGSVAQRGFGAMKIGVLGLFGVLGTVLLQNDAFRASVENLATAIATALGGPLADVINTLTTALQPVLPIIAGLLAQVAAQFVSLIEKLTPVLVPALQQLATILSGSLAFILPLIANALVALLGALGPVIPVVASLAATLLGALLPPLSTLFSTLSASLGPVLPIITSAIQQLFGAFVEIVPIVVQFGVQLLQILIPPAVQIIGIFGQVLSALRPLMPPFTQIISLVVQLAAQFIGALLPAVTPIIGVMLNLLSSVLRPLMPVITKLAELLAGALAVAFRVLQPVVETIAGAFRRIVDVVQSVIGTIGRLVDKVRGAAGAVKNFLGGLNPFAAPMTAEFSLLPSSAGSMMLFTAPAPMALASPASAISELSAPVGMASGSLSSLERSVSDLQGSMAEFGRSLRQQLRVPAFEEDDRGSRPSPAAPQITVNAQTNANPYEIGREIAWQLKTSGR</sequence>
<keyword evidence="2" id="KW-1133">Transmembrane helix</keyword>
<dbReference type="NCBIfam" id="TIGR02675">
    <property type="entry name" value="tape_meas_nterm"/>
    <property type="match status" value="1"/>
</dbReference>
<evidence type="ECO:0000259" key="3">
    <source>
        <dbReference type="Pfam" id="PF20155"/>
    </source>
</evidence>
<gene>
    <name evidence="4" type="ORF">GCM10012275_08080</name>
</gene>
<name>A0A8J3FUY8_9PSEU</name>
<feature type="transmembrane region" description="Helical" evidence="2">
    <location>
        <begin position="325"/>
        <end position="350"/>
    </location>
</feature>
<proteinExistence type="predicted"/>
<keyword evidence="2" id="KW-0472">Membrane</keyword>
<dbReference type="InterPro" id="IPR013491">
    <property type="entry name" value="Tape_meas_N"/>
</dbReference>
<dbReference type="InterPro" id="IPR016024">
    <property type="entry name" value="ARM-type_fold"/>
</dbReference>
<accession>A0A8J3FUY8</accession>
<comment type="caution">
    <text evidence="4">The sequence shown here is derived from an EMBL/GenBank/DDBJ whole genome shotgun (WGS) entry which is preliminary data.</text>
</comment>
<evidence type="ECO:0000313" key="4">
    <source>
        <dbReference type="EMBL" id="GGM39593.1"/>
    </source>
</evidence>
<feature type="transmembrane region" description="Helical" evidence="2">
    <location>
        <begin position="716"/>
        <end position="734"/>
    </location>
</feature>
<feature type="transmembrane region" description="Helical" evidence="2">
    <location>
        <begin position="689"/>
        <end position="709"/>
    </location>
</feature>
<protein>
    <recommendedName>
        <fullName evidence="3">Tape measure protein N-terminal domain-containing protein</fullName>
    </recommendedName>
</protein>
<feature type="transmembrane region" description="Helical" evidence="2">
    <location>
        <begin position="754"/>
        <end position="777"/>
    </location>
</feature>
<dbReference type="Proteomes" id="UP000637578">
    <property type="component" value="Unassembled WGS sequence"/>
</dbReference>
<evidence type="ECO:0000256" key="1">
    <source>
        <dbReference type="SAM" id="MobiDB-lite"/>
    </source>
</evidence>
<keyword evidence="5" id="KW-1185">Reference proteome</keyword>
<dbReference type="PANTHER" id="PTHR38812:SF2">
    <property type="entry name" value="MU-LIKE PROPHAGE FLUMU PROTEIN GP42"/>
    <property type="match status" value="1"/>
</dbReference>
<dbReference type="SUPFAM" id="SSF48371">
    <property type="entry name" value="ARM repeat"/>
    <property type="match status" value="1"/>
</dbReference>
<feature type="domain" description="Tape measure protein N-terminal" evidence="3">
    <location>
        <begin position="84"/>
        <end position="267"/>
    </location>
</feature>
<dbReference type="EMBL" id="BMMK01000002">
    <property type="protein sequence ID" value="GGM39593.1"/>
    <property type="molecule type" value="Genomic_DNA"/>
</dbReference>
<feature type="transmembrane region" description="Helical" evidence="2">
    <location>
        <begin position="643"/>
        <end position="669"/>
    </location>
</feature>
<evidence type="ECO:0000313" key="5">
    <source>
        <dbReference type="Proteomes" id="UP000637578"/>
    </source>
</evidence>
<reference evidence="4" key="1">
    <citation type="journal article" date="2014" name="Int. J. Syst. Evol. Microbiol.">
        <title>Complete genome sequence of Corynebacterium casei LMG S-19264T (=DSM 44701T), isolated from a smear-ripened cheese.</title>
        <authorList>
            <consortium name="US DOE Joint Genome Institute (JGI-PGF)"/>
            <person name="Walter F."/>
            <person name="Albersmeier A."/>
            <person name="Kalinowski J."/>
            <person name="Ruckert C."/>
        </authorList>
    </citation>
    <scope>NUCLEOTIDE SEQUENCE</scope>
    <source>
        <strain evidence="4">CGMCC 4.5737</strain>
    </source>
</reference>
<dbReference type="RefSeq" id="WP_189053930.1">
    <property type="nucleotide sequence ID" value="NZ_BMMK01000002.1"/>
</dbReference>
<keyword evidence="2" id="KW-0812">Transmembrane</keyword>
<dbReference type="Pfam" id="PF20155">
    <property type="entry name" value="TMP_3"/>
    <property type="match status" value="1"/>
</dbReference>
<dbReference type="AlphaFoldDB" id="A0A8J3FUY8"/>
<dbReference type="InterPro" id="IPR053058">
    <property type="entry name" value="Mulikevirus_tape_measure"/>
</dbReference>
<evidence type="ECO:0000256" key="2">
    <source>
        <dbReference type="SAM" id="Phobius"/>
    </source>
</evidence>
<reference evidence="4" key="2">
    <citation type="submission" date="2020-09" db="EMBL/GenBank/DDBJ databases">
        <authorList>
            <person name="Sun Q."/>
            <person name="Zhou Y."/>
        </authorList>
    </citation>
    <scope>NUCLEOTIDE SEQUENCE</scope>
    <source>
        <strain evidence="4">CGMCC 4.5737</strain>
    </source>
</reference>